<keyword evidence="9" id="KW-1185">Reference proteome</keyword>
<dbReference type="PANTHER" id="PTHR43570">
    <property type="entry name" value="ALDEHYDE DEHYDROGENASE"/>
    <property type="match status" value="1"/>
</dbReference>
<feature type="active site" evidence="5">
    <location>
        <position position="219"/>
    </location>
</feature>
<comment type="caution">
    <text evidence="8">The sequence shown here is derived from an EMBL/GenBank/DDBJ whole genome shotgun (WGS) entry which is preliminary data.</text>
</comment>
<evidence type="ECO:0000256" key="4">
    <source>
        <dbReference type="PIRNR" id="PIRNR036492"/>
    </source>
</evidence>
<name>A0ABT4LX35_9PROT</name>
<evidence type="ECO:0000313" key="9">
    <source>
        <dbReference type="Proteomes" id="UP001083770"/>
    </source>
</evidence>
<dbReference type="RefSeq" id="WP_269402998.1">
    <property type="nucleotide sequence ID" value="NZ_JAPWGW010000004.1"/>
</dbReference>
<dbReference type="Gene3D" id="3.40.309.10">
    <property type="entry name" value="Aldehyde Dehydrogenase, Chain A, domain 2"/>
    <property type="match status" value="1"/>
</dbReference>
<organism evidence="8 9">
    <name type="scientific">Henriciella marina</name>
    <dbReference type="NCBI Taxonomy" id="453851"/>
    <lineage>
        <taxon>Bacteria</taxon>
        <taxon>Pseudomonadati</taxon>
        <taxon>Pseudomonadota</taxon>
        <taxon>Alphaproteobacteria</taxon>
        <taxon>Hyphomonadales</taxon>
        <taxon>Hyphomonadaceae</taxon>
        <taxon>Henriciella</taxon>
    </lineage>
</organism>
<dbReference type="EMBL" id="JAPWGW010000004">
    <property type="protein sequence ID" value="MCZ4298935.1"/>
    <property type="molecule type" value="Genomic_DNA"/>
</dbReference>
<dbReference type="Gene3D" id="3.40.605.10">
    <property type="entry name" value="Aldehyde Dehydrogenase, Chain A, domain 1"/>
    <property type="match status" value="1"/>
</dbReference>
<keyword evidence="2 4" id="KW-0560">Oxidoreductase</keyword>
<evidence type="ECO:0000256" key="6">
    <source>
        <dbReference type="RuleBase" id="RU003345"/>
    </source>
</evidence>
<dbReference type="Pfam" id="PF00171">
    <property type="entry name" value="Aldedh"/>
    <property type="match status" value="1"/>
</dbReference>
<accession>A0ABT4LX35</accession>
<dbReference type="InterPro" id="IPR029510">
    <property type="entry name" value="Ald_DH_CS_GLU"/>
</dbReference>
<evidence type="ECO:0000313" key="8">
    <source>
        <dbReference type="EMBL" id="MCZ4298935.1"/>
    </source>
</evidence>
<evidence type="ECO:0000256" key="5">
    <source>
        <dbReference type="PROSITE-ProRule" id="PRU10007"/>
    </source>
</evidence>
<dbReference type="InterPro" id="IPR016161">
    <property type="entry name" value="Ald_DH/histidinol_DH"/>
</dbReference>
<dbReference type="InterPro" id="IPR016162">
    <property type="entry name" value="Ald_DH_N"/>
</dbReference>
<dbReference type="CDD" id="cd07133">
    <property type="entry name" value="ALDH_CALDH_CalB"/>
    <property type="match status" value="1"/>
</dbReference>
<dbReference type="InterPro" id="IPR015590">
    <property type="entry name" value="Aldehyde_DH_dom"/>
</dbReference>
<comment type="similarity">
    <text evidence="1 4 6">Belongs to the aldehyde dehydrogenase family.</text>
</comment>
<sequence length="477" mass="52312">MALEGGAGELGTILAKQKAAHLRDGIPSLEKRIDWLDRSIDLLATHGDKLNEAMREDFGHRSVDQSNFTDIAGSIGALKHAKKHVKTWMKPEKRSTDFPLGLFGAKARIQYQPKGVIGVISPWNFPVNLTFTPLAGVFAAGNRTMIKPSEFTERTSELMKQLFAEYYSEEEVAVVTGGPDVGAAFSKLAFDHLLFTGATSIAYHVMRAAADNLVPLTLELGGKSPVILGESADLEKAAKRIMAGKTLNAGQICLAPDYAFVPKNKTQDFIKAASASVESMFPSGIKDNDDYTSVVNQRHFERLNGYIEDARSKGAEVVNLNPKQEDLTQQPYHKIPPTIIVDPTDDMKVMQDEIFGPILPIKTYGSTQEAVDYINAHPRPLGLYYFGQDADEREHVLNNTTSGGVTVNDVIFHVAQEDLPFGGVGPSGMGSYHGVDGFREFSHRKSVYTQVGPDLMAIARPPYGEKYRKLVAGRLKK</sequence>
<dbReference type="PROSITE" id="PS00687">
    <property type="entry name" value="ALDEHYDE_DEHYDR_GLU"/>
    <property type="match status" value="1"/>
</dbReference>
<dbReference type="PIRSF" id="PIRSF036492">
    <property type="entry name" value="ALDH"/>
    <property type="match status" value="1"/>
</dbReference>
<evidence type="ECO:0000256" key="1">
    <source>
        <dbReference type="ARBA" id="ARBA00009986"/>
    </source>
</evidence>
<protein>
    <recommendedName>
        <fullName evidence="4">Aldehyde dehydrogenase</fullName>
    </recommendedName>
</protein>
<keyword evidence="3" id="KW-0520">NAD</keyword>
<proteinExistence type="inferred from homology"/>
<gene>
    <name evidence="8" type="ORF">O4G74_12770</name>
</gene>
<dbReference type="SUPFAM" id="SSF53720">
    <property type="entry name" value="ALDH-like"/>
    <property type="match status" value="1"/>
</dbReference>
<dbReference type="Proteomes" id="UP001083770">
    <property type="component" value="Unassembled WGS sequence"/>
</dbReference>
<dbReference type="InterPro" id="IPR012394">
    <property type="entry name" value="Aldehyde_DH_NAD(P)"/>
</dbReference>
<dbReference type="InterPro" id="IPR016163">
    <property type="entry name" value="Ald_DH_C"/>
</dbReference>
<evidence type="ECO:0000256" key="3">
    <source>
        <dbReference type="ARBA" id="ARBA00023027"/>
    </source>
</evidence>
<evidence type="ECO:0000256" key="2">
    <source>
        <dbReference type="ARBA" id="ARBA00023002"/>
    </source>
</evidence>
<reference evidence="8" key="1">
    <citation type="submission" date="2022-12" db="EMBL/GenBank/DDBJ databases">
        <title>Bacterial isolates from different developmental stages of Nematostella vectensis.</title>
        <authorList>
            <person name="Fraune S."/>
        </authorList>
    </citation>
    <scope>NUCLEOTIDE SEQUENCE</scope>
    <source>
        <strain evidence="8">G21632-S1</strain>
    </source>
</reference>
<feature type="domain" description="Aldehyde dehydrogenase" evidence="7">
    <location>
        <begin position="28"/>
        <end position="447"/>
    </location>
</feature>
<dbReference type="PANTHER" id="PTHR43570:SF20">
    <property type="entry name" value="ALDEHYDE DEHYDROGENASE ALDX-RELATED"/>
    <property type="match status" value="1"/>
</dbReference>
<evidence type="ECO:0000259" key="7">
    <source>
        <dbReference type="Pfam" id="PF00171"/>
    </source>
</evidence>